<reference evidence="10" key="1">
    <citation type="journal article" date="2020" name="mSystems">
        <title>Genome- and Community-Level Interaction Insights into Carbon Utilization and Element Cycling Functions of Hydrothermarchaeota in Hydrothermal Sediment.</title>
        <authorList>
            <person name="Zhou Z."/>
            <person name="Liu Y."/>
            <person name="Xu W."/>
            <person name="Pan J."/>
            <person name="Luo Z.H."/>
            <person name="Li M."/>
        </authorList>
    </citation>
    <scope>NUCLEOTIDE SEQUENCE [LARGE SCALE GENOMIC DNA]</scope>
    <source>
        <strain evidence="10">SpSt-637</strain>
        <strain evidence="9">SpSt-667</strain>
    </source>
</reference>
<organism evidence="10">
    <name type="scientific">Ignisphaera aggregans</name>
    <dbReference type="NCBI Taxonomy" id="334771"/>
    <lineage>
        <taxon>Archaea</taxon>
        <taxon>Thermoproteota</taxon>
        <taxon>Thermoprotei</taxon>
        <taxon>Desulfurococcales</taxon>
        <taxon>Desulfurococcaceae</taxon>
        <taxon>Ignisphaera</taxon>
    </lineage>
</organism>
<evidence type="ECO:0000256" key="8">
    <source>
        <dbReference type="SAM" id="Phobius"/>
    </source>
</evidence>
<dbReference type="AlphaFoldDB" id="A0A7C4NKL3"/>
<dbReference type="GO" id="GO:0005886">
    <property type="term" value="C:plasma membrane"/>
    <property type="evidence" value="ECO:0007669"/>
    <property type="project" value="UniProtKB-SubCell"/>
</dbReference>
<keyword evidence="7 8" id="KW-0472">Membrane</keyword>
<evidence type="ECO:0000256" key="7">
    <source>
        <dbReference type="ARBA" id="ARBA00023136"/>
    </source>
</evidence>
<keyword evidence="3" id="KW-1003">Cell membrane</keyword>
<comment type="subcellular location">
    <subcellularLocation>
        <location evidence="1">Cell membrane</location>
        <topology evidence="1">Multi-pass membrane protein</topology>
    </subcellularLocation>
</comment>
<evidence type="ECO:0000256" key="6">
    <source>
        <dbReference type="ARBA" id="ARBA00022989"/>
    </source>
</evidence>
<feature type="transmembrane region" description="Helical" evidence="8">
    <location>
        <begin position="53"/>
        <end position="74"/>
    </location>
</feature>
<gene>
    <name evidence="10" type="ORF">ENU08_07360</name>
    <name evidence="9" type="ORF">ENU41_00810</name>
</gene>
<proteinExistence type="inferred from homology"/>
<feature type="transmembrane region" description="Helical" evidence="8">
    <location>
        <begin position="212"/>
        <end position="233"/>
    </location>
</feature>
<feature type="transmembrane region" description="Helical" evidence="8">
    <location>
        <begin position="122"/>
        <end position="146"/>
    </location>
</feature>
<evidence type="ECO:0000256" key="4">
    <source>
        <dbReference type="ARBA" id="ARBA00022692"/>
    </source>
</evidence>
<sequence length="264" mass="27751">MDPVLWLTSAIENITDLIIIQSFLVACIGFILTLVGAIPALMGAKVGEAIISYGMGFAAGVMISASFTSLLIPAVEIGGIVPTAVGFMLGALTVYAMDRILPHEHIVKGYEGSEKLRRKLKAAWLLAIAIIIHNIPEGAAVGAAVIESLRGGVLLAIAIGIQNIPEGLAVSLPLATANKKVGQALWIAVLSGIVEPISALFAAILASISRGILPYMLSFAAGAMVYVVSHEIIPETHSEKREIRATIALLIGLILMFALDAYYK</sequence>
<evidence type="ECO:0000256" key="1">
    <source>
        <dbReference type="ARBA" id="ARBA00004651"/>
    </source>
</evidence>
<keyword evidence="5" id="KW-0862">Zinc</keyword>
<evidence type="ECO:0000313" key="9">
    <source>
        <dbReference type="EMBL" id="HGQ35206.1"/>
    </source>
</evidence>
<dbReference type="Pfam" id="PF02535">
    <property type="entry name" value="Zip"/>
    <property type="match status" value="1"/>
</dbReference>
<feature type="transmembrane region" description="Helical" evidence="8">
    <location>
        <begin position="184"/>
        <end position="206"/>
    </location>
</feature>
<name>A0A7C4NKL3_9CREN</name>
<dbReference type="EMBL" id="DTCK01000008">
    <property type="protein sequence ID" value="HGQ35206.1"/>
    <property type="molecule type" value="Genomic_DNA"/>
</dbReference>
<evidence type="ECO:0000256" key="5">
    <source>
        <dbReference type="ARBA" id="ARBA00022833"/>
    </source>
</evidence>
<feature type="transmembrane region" description="Helical" evidence="8">
    <location>
        <begin position="245"/>
        <end position="263"/>
    </location>
</feature>
<dbReference type="EMBL" id="DTBD01000067">
    <property type="protein sequence ID" value="HGQ65043.1"/>
    <property type="molecule type" value="Genomic_DNA"/>
</dbReference>
<keyword evidence="6 8" id="KW-1133">Transmembrane helix</keyword>
<protein>
    <submittedName>
        <fullName evidence="10">ZIP family metal transporter</fullName>
    </submittedName>
</protein>
<comment type="caution">
    <text evidence="10">The sequence shown here is derived from an EMBL/GenBank/DDBJ whole genome shotgun (WGS) entry which is preliminary data.</text>
</comment>
<evidence type="ECO:0000256" key="2">
    <source>
        <dbReference type="ARBA" id="ARBA00006939"/>
    </source>
</evidence>
<accession>A0A7C4NKL3</accession>
<evidence type="ECO:0000313" key="10">
    <source>
        <dbReference type="EMBL" id="HGQ65043.1"/>
    </source>
</evidence>
<feature type="transmembrane region" description="Helical" evidence="8">
    <location>
        <begin position="20"/>
        <end position="41"/>
    </location>
</feature>
<feature type="transmembrane region" description="Helical" evidence="8">
    <location>
        <begin position="80"/>
        <end position="101"/>
    </location>
</feature>
<dbReference type="GO" id="GO:0005385">
    <property type="term" value="F:zinc ion transmembrane transporter activity"/>
    <property type="evidence" value="ECO:0007669"/>
    <property type="project" value="TreeGrafter"/>
</dbReference>
<dbReference type="InterPro" id="IPR003689">
    <property type="entry name" value="ZIP"/>
</dbReference>
<dbReference type="PANTHER" id="PTHR11040">
    <property type="entry name" value="ZINC/IRON TRANSPORTER"/>
    <property type="match status" value="1"/>
</dbReference>
<comment type="similarity">
    <text evidence="2">Belongs to the ZIP transporter (TC 2.A.5) family.</text>
</comment>
<keyword evidence="4 8" id="KW-0812">Transmembrane</keyword>
<evidence type="ECO:0000256" key="3">
    <source>
        <dbReference type="ARBA" id="ARBA00022475"/>
    </source>
</evidence>
<dbReference type="PANTHER" id="PTHR11040:SF211">
    <property type="entry name" value="ZINC TRANSPORTER ZIP11"/>
    <property type="match status" value="1"/>
</dbReference>